<dbReference type="EC" id="5.3.1.24" evidence="15"/>
<keyword evidence="19" id="KW-1185">Reference proteome</keyword>
<dbReference type="PROSITE" id="PS00614">
    <property type="entry name" value="IGPS"/>
    <property type="match status" value="1"/>
</dbReference>
<dbReference type="PANTHER" id="PTHR22854">
    <property type="entry name" value="TRYPTOPHAN BIOSYNTHESIS PROTEIN"/>
    <property type="match status" value="1"/>
</dbReference>
<dbReference type="InterPro" id="IPR013785">
    <property type="entry name" value="Aldolase_TIM"/>
</dbReference>
<evidence type="ECO:0000313" key="19">
    <source>
        <dbReference type="Proteomes" id="UP000029692"/>
    </source>
</evidence>
<evidence type="ECO:0000256" key="4">
    <source>
        <dbReference type="ARBA" id="ARBA00004696"/>
    </source>
</evidence>
<dbReference type="Pfam" id="PF00697">
    <property type="entry name" value="PRAI"/>
    <property type="match status" value="1"/>
</dbReference>
<dbReference type="OrthoDB" id="9804217at2"/>
<dbReference type="GO" id="GO:0004425">
    <property type="term" value="F:indole-3-glycerol-phosphate synthase activity"/>
    <property type="evidence" value="ECO:0007669"/>
    <property type="project" value="UniProtKB-EC"/>
</dbReference>
<dbReference type="SUPFAM" id="SSF51366">
    <property type="entry name" value="Ribulose-phoshate binding barrel"/>
    <property type="match status" value="2"/>
</dbReference>
<evidence type="ECO:0000256" key="1">
    <source>
        <dbReference type="ARBA" id="ARBA00001164"/>
    </source>
</evidence>
<organism evidence="18 19">
    <name type="scientific">Spirochaeta lutea</name>
    <dbReference type="NCBI Taxonomy" id="1480694"/>
    <lineage>
        <taxon>Bacteria</taxon>
        <taxon>Pseudomonadati</taxon>
        <taxon>Spirochaetota</taxon>
        <taxon>Spirochaetia</taxon>
        <taxon>Spirochaetales</taxon>
        <taxon>Spirochaetaceae</taxon>
        <taxon>Spirochaeta</taxon>
    </lineage>
</organism>
<keyword evidence="13" id="KW-0511">Multifunctional enzyme</keyword>
<evidence type="ECO:0000256" key="7">
    <source>
        <dbReference type="ARBA" id="ARBA00022605"/>
    </source>
</evidence>
<reference evidence="18 19" key="1">
    <citation type="submission" date="2014-05" db="EMBL/GenBank/DDBJ databases">
        <title>De novo Genome Sequence of Spirocheata sp.</title>
        <authorList>
            <person name="Shivani Y."/>
            <person name="Subhash Y."/>
            <person name="Tushar L."/>
            <person name="Sasikala C."/>
            <person name="Ramana C.V."/>
        </authorList>
    </citation>
    <scope>NUCLEOTIDE SEQUENCE [LARGE SCALE GENOMIC DNA]</scope>
    <source>
        <strain evidence="18 19">JC230</strain>
    </source>
</reference>
<comment type="pathway">
    <text evidence="3 15">Amino-acid biosynthesis; L-tryptophan biosynthesis; L-tryptophan from chorismate: step 3/5.</text>
</comment>
<comment type="similarity">
    <text evidence="6">In the C-terminal section; belongs to the TrpF family.</text>
</comment>
<evidence type="ECO:0000259" key="16">
    <source>
        <dbReference type="Pfam" id="PF00218"/>
    </source>
</evidence>
<keyword evidence="12" id="KW-0456">Lyase</keyword>
<dbReference type="RefSeq" id="WP_037548075.1">
    <property type="nucleotide sequence ID" value="NZ_JNUP01000065.1"/>
</dbReference>
<comment type="function">
    <text evidence="14">Bifunctional enzyme that catalyzes two sequential steps of tryptophan biosynthetic pathway. The first reaction is catalyzed by the isomerase, coded by the TrpF domain; the second reaction is catalyzed by the synthase, coded by the TrpC domain.</text>
</comment>
<sequence length="490" mass="53265">MNIRDEIVEKRRQRIASHGHTMGCSVPEERRVPVLHFGSDPLVICEVKRRSPSKGVIAEELDPVKQVGLYAQSGITSVSVLTEEDYFSGSLADLMAVKEAFPGVAVLRKDFLVDVSDVDVSYRAGADAVLLIASMLTPPLLGAMLERARGLGMQALVEVHSLEDVEKVRPLRPQLMGINSRNLETFQVDLLDPLVLLPAIDWPARVVFESGIFQAHQAFWAGQAGFSGVLVGEAAVRNSRLPGLLGPALEQGIAAGRKGPESFWPVLARRLFSLRLGVGGGRKGYGGPLVKICGITNREDAELGVSLGADVLGLVFVPSPRQVGMETAAALADLPVLKAAVVYAGGPEFETALEAVRNGFIDVLQLHGDEEPEECWQIPVPWYKALRVKDRKVVDMASAYLSPRILFDAYHPDLRGGSGRTMDEGSLEAAGRQPGPWLAGGLNDRNIRGFLEGYEPELVDVSSGLEAEPGRKDPEKMKRFFEEIHNVRSR</sequence>
<comment type="catalytic activity">
    <reaction evidence="1 15">
        <text>N-(5-phospho-beta-D-ribosyl)anthranilate = 1-(2-carboxyphenylamino)-1-deoxy-D-ribulose 5-phosphate</text>
        <dbReference type="Rhea" id="RHEA:21540"/>
        <dbReference type="ChEBI" id="CHEBI:18277"/>
        <dbReference type="ChEBI" id="CHEBI:58613"/>
        <dbReference type="EC" id="5.3.1.24"/>
    </reaction>
</comment>
<evidence type="ECO:0000256" key="13">
    <source>
        <dbReference type="ARBA" id="ARBA00023268"/>
    </source>
</evidence>
<evidence type="ECO:0000256" key="11">
    <source>
        <dbReference type="ARBA" id="ARBA00023235"/>
    </source>
</evidence>
<comment type="pathway">
    <text evidence="4">Amino-acid biosynthesis; L-tryptophan biosynthesis; L-tryptophan from chorismate: step 4/5.</text>
</comment>
<dbReference type="PANTHER" id="PTHR22854:SF2">
    <property type="entry name" value="INDOLE-3-GLYCEROL-PHOSPHATE SYNTHASE"/>
    <property type="match status" value="1"/>
</dbReference>
<dbReference type="InterPro" id="IPR001240">
    <property type="entry name" value="PRAI_dom"/>
</dbReference>
<dbReference type="HAMAP" id="MF_00135">
    <property type="entry name" value="PRAI"/>
    <property type="match status" value="1"/>
</dbReference>
<dbReference type="GO" id="GO:0004640">
    <property type="term" value="F:phosphoribosylanthranilate isomerase activity"/>
    <property type="evidence" value="ECO:0007669"/>
    <property type="project" value="UniProtKB-UniRule"/>
</dbReference>
<accession>A0A098QYR7</accession>
<evidence type="ECO:0000256" key="15">
    <source>
        <dbReference type="HAMAP-Rule" id="MF_00135"/>
    </source>
</evidence>
<evidence type="ECO:0000256" key="8">
    <source>
        <dbReference type="ARBA" id="ARBA00022793"/>
    </source>
</evidence>
<evidence type="ECO:0000256" key="6">
    <source>
        <dbReference type="ARBA" id="ARBA00009847"/>
    </source>
</evidence>
<evidence type="ECO:0000259" key="17">
    <source>
        <dbReference type="Pfam" id="PF00697"/>
    </source>
</evidence>
<dbReference type="Pfam" id="PF00218">
    <property type="entry name" value="IGPS"/>
    <property type="match status" value="1"/>
</dbReference>
<comment type="catalytic activity">
    <reaction evidence="2">
        <text>1-(2-carboxyphenylamino)-1-deoxy-D-ribulose 5-phosphate + H(+) = (1S,2R)-1-C-(indol-3-yl)glycerol 3-phosphate + CO2 + H2O</text>
        <dbReference type="Rhea" id="RHEA:23476"/>
        <dbReference type="ChEBI" id="CHEBI:15377"/>
        <dbReference type="ChEBI" id="CHEBI:15378"/>
        <dbReference type="ChEBI" id="CHEBI:16526"/>
        <dbReference type="ChEBI" id="CHEBI:58613"/>
        <dbReference type="ChEBI" id="CHEBI:58866"/>
        <dbReference type="EC" id="4.1.1.48"/>
    </reaction>
</comment>
<comment type="similarity">
    <text evidence="5">In the N-terminal section; belongs to the TrpC family.</text>
</comment>
<feature type="domain" description="N-(5'phosphoribosyl) anthranilate isomerase (PRAI)" evidence="17">
    <location>
        <begin position="290"/>
        <end position="482"/>
    </location>
</feature>
<protein>
    <recommendedName>
        <fullName evidence="15">N-(5'-phosphoribosyl)anthranilate isomerase</fullName>
        <shortName evidence="15">PRAI</shortName>
        <ecNumber evidence="15">5.3.1.24</ecNumber>
    </recommendedName>
</protein>
<evidence type="ECO:0000256" key="12">
    <source>
        <dbReference type="ARBA" id="ARBA00023239"/>
    </source>
</evidence>
<gene>
    <name evidence="15" type="primary">trpF</name>
    <name evidence="18" type="ORF">DC28_10225</name>
</gene>
<evidence type="ECO:0000256" key="10">
    <source>
        <dbReference type="ARBA" id="ARBA00023141"/>
    </source>
</evidence>
<dbReference type="InterPro" id="IPR011060">
    <property type="entry name" value="RibuloseP-bd_barrel"/>
</dbReference>
<dbReference type="eggNOG" id="COG0134">
    <property type="taxonomic scope" value="Bacteria"/>
</dbReference>
<evidence type="ECO:0000256" key="3">
    <source>
        <dbReference type="ARBA" id="ARBA00004664"/>
    </source>
</evidence>
<keyword evidence="8" id="KW-0210">Decarboxylase</keyword>
<evidence type="ECO:0000313" key="18">
    <source>
        <dbReference type="EMBL" id="KGE71637.1"/>
    </source>
</evidence>
<dbReference type="Gene3D" id="3.20.20.70">
    <property type="entry name" value="Aldolase class I"/>
    <property type="match status" value="2"/>
</dbReference>
<dbReference type="Proteomes" id="UP000029692">
    <property type="component" value="Unassembled WGS sequence"/>
</dbReference>
<evidence type="ECO:0000256" key="2">
    <source>
        <dbReference type="ARBA" id="ARBA00001633"/>
    </source>
</evidence>
<proteinExistence type="inferred from homology"/>
<evidence type="ECO:0000256" key="5">
    <source>
        <dbReference type="ARBA" id="ARBA00007902"/>
    </source>
</evidence>
<dbReference type="CDD" id="cd00405">
    <property type="entry name" value="PRAI"/>
    <property type="match status" value="1"/>
</dbReference>
<evidence type="ECO:0000256" key="14">
    <source>
        <dbReference type="ARBA" id="ARBA00025592"/>
    </source>
</evidence>
<keyword evidence="7 15" id="KW-0028">Amino-acid biosynthesis</keyword>
<dbReference type="InterPro" id="IPR001468">
    <property type="entry name" value="Indole-3-GlycerolPSynthase_CS"/>
</dbReference>
<dbReference type="eggNOG" id="COG0135">
    <property type="taxonomic scope" value="Bacteria"/>
</dbReference>
<name>A0A098QYR7_9SPIO</name>
<dbReference type="GO" id="GO:0000162">
    <property type="term" value="P:L-tryptophan biosynthetic process"/>
    <property type="evidence" value="ECO:0007669"/>
    <property type="project" value="UniProtKB-UniRule"/>
</dbReference>
<dbReference type="UniPathway" id="UPA00035">
    <property type="reaction ID" value="UER00042"/>
</dbReference>
<keyword evidence="11 15" id="KW-0413">Isomerase</keyword>
<comment type="similarity">
    <text evidence="15">Belongs to the TrpF family.</text>
</comment>
<dbReference type="CDD" id="cd00331">
    <property type="entry name" value="IGPS"/>
    <property type="match status" value="1"/>
</dbReference>
<dbReference type="InterPro" id="IPR013798">
    <property type="entry name" value="Indole-3-glycerol_P_synth_dom"/>
</dbReference>
<evidence type="ECO:0000256" key="9">
    <source>
        <dbReference type="ARBA" id="ARBA00022822"/>
    </source>
</evidence>
<dbReference type="AlphaFoldDB" id="A0A098QYR7"/>
<dbReference type="EMBL" id="JNUP01000065">
    <property type="protein sequence ID" value="KGE71637.1"/>
    <property type="molecule type" value="Genomic_DNA"/>
</dbReference>
<keyword evidence="10 15" id="KW-0057">Aromatic amino acid biosynthesis</keyword>
<keyword evidence="9 15" id="KW-0822">Tryptophan biosynthesis</keyword>
<feature type="domain" description="Indole-3-glycerol phosphate synthase" evidence="16">
    <location>
        <begin position="39"/>
        <end position="239"/>
    </location>
</feature>
<dbReference type="InterPro" id="IPR045186">
    <property type="entry name" value="Indole-3-glycerol_P_synth"/>
</dbReference>
<comment type="caution">
    <text evidence="18">The sequence shown here is derived from an EMBL/GenBank/DDBJ whole genome shotgun (WGS) entry which is preliminary data.</text>
</comment>
<dbReference type="STRING" id="1480694.DC28_10225"/>